<dbReference type="RefSeq" id="WP_167189481.1">
    <property type="nucleotide sequence ID" value="NZ_JAAONZ010000015.1"/>
</dbReference>
<dbReference type="EMBL" id="JAAONZ010000015">
    <property type="protein sequence ID" value="NHO67206.1"/>
    <property type="molecule type" value="Genomic_DNA"/>
</dbReference>
<comment type="caution">
    <text evidence="3">The sequence shown here is derived from an EMBL/GenBank/DDBJ whole genome shotgun (WGS) entry which is preliminary data.</text>
</comment>
<feature type="domain" description="Ubiquitin Mut7-C" evidence="2">
    <location>
        <begin position="11"/>
        <end position="86"/>
    </location>
</feature>
<feature type="domain" description="Mut7-C RNAse" evidence="1">
    <location>
        <begin position="102"/>
        <end position="243"/>
    </location>
</feature>
<dbReference type="InterPro" id="IPR002782">
    <property type="entry name" value="Mut7-C_RNAse_dom"/>
</dbReference>
<dbReference type="Proteomes" id="UP000787472">
    <property type="component" value="Unassembled WGS sequence"/>
</dbReference>
<accession>A0A9E5MMZ2</accession>
<proteinExistence type="predicted"/>
<gene>
    <name evidence="3" type="ORF">G8770_16785</name>
</gene>
<dbReference type="PANTHER" id="PTHR39081">
    <property type="entry name" value="MUT7-C DOMAIN-CONTAINING PROTEIN"/>
    <property type="match status" value="1"/>
</dbReference>
<protein>
    <submittedName>
        <fullName evidence="3">Twitching motility protein PilT</fullName>
    </submittedName>
</protein>
<dbReference type="Pfam" id="PF14451">
    <property type="entry name" value="Ub-Mut7C"/>
    <property type="match status" value="1"/>
</dbReference>
<name>A0A9E5MMZ2_9GAMM</name>
<organism evidence="3 4">
    <name type="scientific">Pseudomaricurvus hydrocarbonicus</name>
    <dbReference type="NCBI Taxonomy" id="1470433"/>
    <lineage>
        <taxon>Bacteria</taxon>
        <taxon>Pseudomonadati</taxon>
        <taxon>Pseudomonadota</taxon>
        <taxon>Gammaproteobacteria</taxon>
        <taxon>Cellvibrionales</taxon>
        <taxon>Cellvibrionaceae</taxon>
        <taxon>Pseudomaricurvus</taxon>
    </lineage>
</organism>
<dbReference type="InterPro" id="IPR027798">
    <property type="entry name" value="Ub_Mut7C"/>
</dbReference>
<reference evidence="3" key="1">
    <citation type="submission" date="2020-03" db="EMBL/GenBank/DDBJ databases">
        <authorList>
            <person name="Guo F."/>
        </authorList>
    </citation>
    <scope>NUCLEOTIDE SEQUENCE</scope>
    <source>
        <strain evidence="3">JCM 30134</strain>
    </source>
</reference>
<evidence type="ECO:0000313" key="4">
    <source>
        <dbReference type="Proteomes" id="UP000787472"/>
    </source>
</evidence>
<evidence type="ECO:0000259" key="2">
    <source>
        <dbReference type="Pfam" id="PF14451"/>
    </source>
</evidence>
<sequence length="253" mass="29525">MNNTKPSYQSNFRFIAELNEFLKPTYRHQRIAYRFTHSLGIKDPIEAMGVPHTDVEQIVVDGRGVTFSYRLCHGDQVTVYPALANSDIKPPIQLRPPLHKVRFVLDVHLGKLARILRMLGFDALYSNAYEDRELVNITEGEQRILLTRDRRLLFHRRVVYGHYVHHCHAEQQAREVLRHFQLSHNIHPFSRCTHCNGKLAAVDKDSILTQLEPKTIRYYQKFYRCQGCGQIYWKGSHFDGIADKFRTLGLTPP</sequence>
<evidence type="ECO:0000259" key="1">
    <source>
        <dbReference type="Pfam" id="PF01927"/>
    </source>
</evidence>
<dbReference type="Pfam" id="PF01927">
    <property type="entry name" value="Mut7-C"/>
    <property type="match status" value="1"/>
</dbReference>
<dbReference type="PANTHER" id="PTHR39081:SF1">
    <property type="entry name" value="MUT7-C RNASE DOMAIN-CONTAINING PROTEIN"/>
    <property type="match status" value="1"/>
</dbReference>
<keyword evidence="4" id="KW-1185">Reference proteome</keyword>
<evidence type="ECO:0000313" key="3">
    <source>
        <dbReference type="EMBL" id="NHO67206.1"/>
    </source>
</evidence>
<dbReference type="AlphaFoldDB" id="A0A9E5MMZ2"/>